<name>A0A1G4BHY8_9PEZI</name>
<feature type="region of interest" description="Disordered" evidence="1">
    <location>
        <begin position="1"/>
        <end position="27"/>
    </location>
</feature>
<reference evidence="2" key="1">
    <citation type="submission" date="2016-09" db="EMBL/GenBank/DDBJ databases">
        <authorList>
            <person name="Capua I."/>
            <person name="De Benedictis P."/>
            <person name="Joannis T."/>
            <person name="Lombin L.H."/>
            <person name="Cattoli G."/>
        </authorList>
    </citation>
    <scope>NUCLEOTIDE SEQUENCE [LARGE SCALE GENOMIC DNA]</scope>
    <source>
        <strain evidence="2">IMI 309357</strain>
    </source>
</reference>
<dbReference type="Proteomes" id="UP000176998">
    <property type="component" value="Unassembled WGS sequence"/>
</dbReference>
<dbReference type="EMBL" id="MJBS01000022">
    <property type="protein sequence ID" value="OHF01029.1"/>
    <property type="molecule type" value="Genomic_DNA"/>
</dbReference>
<evidence type="ECO:0000256" key="1">
    <source>
        <dbReference type="SAM" id="MobiDB-lite"/>
    </source>
</evidence>
<proteinExistence type="predicted"/>
<dbReference type="GeneID" id="34556755"/>
<protein>
    <submittedName>
        <fullName evidence="2">Uncharacterized protein</fullName>
    </submittedName>
</protein>
<sequence>MRVRSEGGPKLPKPNTSPPHHLESHIGRDGRWDTATALHWALAIALPHASASLGWRRGRRLGVPLGAAGGHSEVLSAGNKSTTVQRTGPILASFFMLNCH</sequence>
<accession>A0A1G4BHY8</accession>
<organism evidence="2 3">
    <name type="scientific">Colletotrichum orchidophilum</name>
    <dbReference type="NCBI Taxonomy" id="1209926"/>
    <lineage>
        <taxon>Eukaryota</taxon>
        <taxon>Fungi</taxon>
        <taxon>Dikarya</taxon>
        <taxon>Ascomycota</taxon>
        <taxon>Pezizomycotina</taxon>
        <taxon>Sordariomycetes</taxon>
        <taxon>Hypocreomycetidae</taxon>
        <taxon>Glomerellales</taxon>
        <taxon>Glomerellaceae</taxon>
        <taxon>Colletotrichum</taxon>
    </lineage>
</organism>
<keyword evidence="3" id="KW-1185">Reference proteome</keyword>
<evidence type="ECO:0000313" key="2">
    <source>
        <dbReference type="EMBL" id="OHF01029.1"/>
    </source>
</evidence>
<comment type="caution">
    <text evidence="2">The sequence shown here is derived from an EMBL/GenBank/DDBJ whole genome shotgun (WGS) entry which is preliminary data.</text>
</comment>
<gene>
    <name evidence="2" type="ORF">CORC01_03596</name>
</gene>
<dbReference type="RefSeq" id="XP_022478171.1">
    <property type="nucleotide sequence ID" value="XM_022615245.1"/>
</dbReference>
<evidence type="ECO:0000313" key="3">
    <source>
        <dbReference type="Proteomes" id="UP000176998"/>
    </source>
</evidence>
<dbReference type="AlphaFoldDB" id="A0A1G4BHY8"/>